<comment type="similarity">
    <text evidence="1">Belongs to the peptidase S51 family.</text>
</comment>
<evidence type="ECO:0000313" key="5">
    <source>
        <dbReference type="EMBL" id="KKN63795.1"/>
    </source>
</evidence>
<comment type="caution">
    <text evidence="5">The sequence shown here is derived from an EMBL/GenBank/DDBJ whole genome shotgun (WGS) entry which is preliminary data.</text>
</comment>
<protein>
    <recommendedName>
        <fullName evidence="6">Peptidase S51 dipeptidase E</fullName>
    </recommendedName>
</protein>
<dbReference type="GO" id="GO:0008236">
    <property type="term" value="F:serine-type peptidase activity"/>
    <property type="evidence" value="ECO:0007669"/>
    <property type="project" value="UniProtKB-KW"/>
</dbReference>
<dbReference type="Gene3D" id="3.40.50.880">
    <property type="match status" value="1"/>
</dbReference>
<keyword evidence="4" id="KW-0720">Serine protease</keyword>
<evidence type="ECO:0000256" key="3">
    <source>
        <dbReference type="ARBA" id="ARBA00022801"/>
    </source>
</evidence>
<name>A0A0F9S4N6_9ZZZZ</name>
<proteinExistence type="inferred from homology"/>
<dbReference type="Pfam" id="PF03575">
    <property type="entry name" value="Peptidase_S51"/>
    <property type="match status" value="1"/>
</dbReference>
<evidence type="ECO:0000256" key="4">
    <source>
        <dbReference type="ARBA" id="ARBA00022825"/>
    </source>
</evidence>
<dbReference type="PANTHER" id="PTHR20842:SF0">
    <property type="entry name" value="ALPHA-ASPARTYL DIPEPTIDASE"/>
    <property type="match status" value="1"/>
</dbReference>
<evidence type="ECO:0000256" key="1">
    <source>
        <dbReference type="ARBA" id="ARBA00006534"/>
    </source>
</evidence>
<dbReference type="SUPFAM" id="SSF52317">
    <property type="entry name" value="Class I glutamine amidotransferase-like"/>
    <property type="match status" value="1"/>
</dbReference>
<dbReference type="AlphaFoldDB" id="A0A0F9S4N6"/>
<keyword evidence="2" id="KW-0645">Protease</keyword>
<reference evidence="5" key="1">
    <citation type="journal article" date="2015" name="Nature">
        <title>Complex archaea that bridge the gap between prokaryotes and eukaryotes.</title>
        <authorList>
            <person name="Spang A."/>
            <person name="Saw J.H."/>
            <person name="Jorgensen S.L."/>
            <person name="Zaremba-Niedzwiedzka K."/>
            <person name="Martijn J."/>
            <person name="Lind A.E."/>
            <person name="van Eijk R."/>
            <person name="Schleper C."/>
            <person name="Guy L."/>
            <person name="Ettema T.J."/>
        </authorList>
    </citation>
    <scope>NUCLEOTIDE SEQUENCE</scope>
</reference>
<dbReference type="InterPro" id="IPR029062">
    <property type="entry name" value="Class_I_gatase-like"/>
</dbReference>
<organism evidence="5">
    <name type="scientific">marine sediment metagenome</name>
    <dbReference type="NCBI Taxonomy" id="412755"/>
    <lineage>
        <taxon>unclassified sequences</taxon>
        <taxon>metagenomes</taxon>
        <taxon>ecological metagenomes</taxon>
    </lineage>
</organism>
<sequence length="206" mass="23718">MRRIVLFSTPYNNNNFHEILNLIFPSDMKDKHPLFMPSQGLSNTLQQFLNDWEFFTKEFNVDLDYIDNSAVDIINEREKLRKSNILIISGGDPFRLLINLRDSGLDSAIIQFAKKDEFIIAGYSAGAYILSPTLAIAKLFNENYPGGKKYITQDKIKDFTGLGIIDFEVCAHYSEKKHDNFLKNYIERASNEIKLLGDNDFVVIDF</sequence>
<accession>A0A0F9S4N6</accession>
<evidence type="ECO:0008006" key="6">
    <source>
        <dbReference type="Google" id="ProtNLM"/>
    </source>
</evidence>
<dbReference type="EMBL" id="LAZR01000579">
    <property type="protein sequence ID" value="KKN63795.1"/>
    <property type="molecule type" value="Genomic_DNA"/>
</dbReference>
<keyword evidence="3" id="KW-0378">Hydrolase</keyword>
<dbReference type="PANTHER" id="PTHR20842">
    <property type="entry name" value="PROTEASE S51 ALPHA-ASPARTYL DIPEPTIDASE"/>
    <property type="match status" value="1"/>
</dbReference>
<evidence type="ECO:0000256" key="2">
    <source>
        <dbReference type="ARBA" id="ARBA00022670"/>
    </source>
</evidence>
<dbReference type="InterPro" id="IPR005320">
    <property type="entry name" value="Peptidase_S51"/>
</dbReference>
<dbReference type="GO" id="GO:0006508">
    <property type="term" value="P:proteolysis"/>
    <property type="evidence" value="ECO:0007669"/>
    <property type="project" value="UniProtKB-KW"/>
</dbReference>
<gene>
    <name evidence="5" type="ORF">LCGC14_0498340</name>
</gene>